<feature type="domain" description="Glycosyl transferase family 1" evidence="1">
    <location>
        <begin position="188"/>
        <end position="348"/>
    </location>
</feature>
<sequence length="386" mass="43289">MKIGIVCYPTFGGSGVVATELGKALADNGHQVHFITYNQPARLDFFSENLYYHEVAVSQYPLFQYQPYESALASKMVDVVKHACLDILHVHYAIPHASAAFIAKQILAANGIDIPVITTLHGTDITLVGKDRTYNPVVTFSINQSDGVTAVSEHLRKDTYEHFAITKDIRVIPNFIDLNRFNHQVRDHFKRAIAPEGERIFIHTSNFRKVKRVKDVVLIFDTVLKKLPAKLLLVGDGPERAPVEELCRELDIADHVRFLGKQESIEELLSVCDLFLMPSESESFGLAALEAMACSVPVISSNTGGLPELNVDGETGFLLNVGDVSKMAERAIYIVEDEDRLQQFKKNALARARKFDIKLIMPMYEDYYREIAGLYPERVKNCDSIA</sequence>
<dbReference type="Gene3D" id="3.40.50.2000">
    <property type="entry name" value="Glycogen Phosphorylase B"/>
    <property type="match status" value="2"/>
</dbReference>
<proteinExistence type="predicted"/>
<protein>
    <submittedName>
        <fullName evidence="3">N-acetyl-alpha-D-glucosaminyl L-malate synthase BshA</fullName>
    </submittedName>
</protein>
<dbReference type="Proteomes" id="UP000295807">
    <property type="component" value="Unassembled WGS sequence"/>
</dbReference>
<dbReference type="OrthoDB" id="9810929at2"/>
<dbReference type="InterPro" id="IPR023881">
    <property type="entry name" value="Thiol_BshA"/>
</dbReference>
<evidence type="ECO:0000259" key="1">
    <source>
        <dbReference type="Pfam" id="PF00534"/>
    </source>
</evidence>
<accession>A0A4V2UTN2</accession>
<dbReference type="Pfam" id="PF13439">
    <property type="entry name" value="Glyco_transf_4"/>
    <property type="match status" value="1"/>
</dbReference>
<dbReference type="InterPro" id="IPR050194">
    <property type="entry name" value="Glycosyltransferase_grp1"/>
</dbReference>
<dbReference type="RefSeq" id="WP_132129421.1">
    <property type="nucleotide sequence ID" value="NZ_CP042432.1"/>
</dbReference>
<evidence type="ECO:0000313" key="3">
    <source>
        <dbReference type="EMBL" id="TCS86862.1"/>
    </source>
</evidence>
<dbReference type="GO" id="GO:0016757">
    <property type="term" value="F:glycosyltransferase activity"/>
    <property type="evidence" value="ECO:0007669"/>
    <property type="project" value="InterPro"/>
</dbReference>
<dbReference type="GO" id="GO:0071793">
    <property type="term" value="P:bacillithiol biosynthetic process"/>
    <property type="evidence" value="ECO:0007669"/>
    <property type="project" value="InterPro"/>
</dbReference>
<dbReference type="NCBIfam" id="TIGR03999">
    <property type="entry name" value="thiol_BshA"/>
    <property type="match status" value="1"/>
</dbReference>
<dbReference type="EMBL" id="SMAD01000006">
    <property type="protein sequence ID" value="TCS86862.1"/>
    <property type="molecule type" value="Genomic_DNA"/>
</dbReference>
<dbReference type="AlphaFoldDB" id="A0A4V2UTN2"/>
<reference evidence="3 4" key="1">
    <citation type="submission" date="2019-03" db="EMBL/GenBank/DDBJ databases">
        <title>Genomic Encyclopedia of Type Strains, Phase IV (KMG-IV): sequencing the most valuable type-strain genomes for metagenomic binning, comparative biology and taxonomic classification.</title>
        <authorList>
            <person name="Goeker M."/>
        </authorList>
    </citation>
    <scope>NUCLEOTIDE SEQUENCE [LARGE SCALE GENOMIC DNA]</scope>
    <source>
        <strain evidence="3 4">DSM 21100</strain>
    </source>
</reference>
<evidence type="ECO:0000313" key="4">
    <source>
        <dbReference type="Proteomes" id="UP000295807"/>
    </source>
</evidence>
<dbReference type="Pfam" id="PF00534">
    <property type="entry name" value="Glycos_transf_1"/>
    <property type="match status" value="1"/>
</dbReference>
<dbReference type="PANTHER" id="PTHR45947:SF3">
    <property type="entry name" value="SULFOQUINOVOSYL TRANSFERASE SQD2"/>
    <property type="match status" value="1"/>
</dbReference>
<dbReference type="InterPro" id="IPR028098">
    <property type="entry name" value="Glyco_trans_4-like_N"/>
</dbReference>
<evidence type="ECO:0000259" key="2">
    <source>
        <dbReference type="Pfam" id="PF13439"/>
    </source>
</evidence>
<dbReference type="PANTHER" id="PTHR45947">
    <property type="entry name" value="SULFOQUINOVOSYL TRANSFERASE SQD2"/>
    <property type="match status" value="1"/>
</dbReference>
<organism evidence="3 4">
    <name type="scientific">Anseongella ginsenosidimutans</name>
    <dbReference type="NCBI Taxonomy" id="496056"/>
    <lineage>
        <taxon>Bacteria</taxon>
        <taxon>Pseudomonadati</taxon>
        <taxon>Bacteroidota</taxon>
        <taxon>Sphingobacteriia</taxon>
        <taxon>Sphingobacteriales</taxon>
        <taxon>Sphingobacteriaceae</taxon>
        <taxon>Anseongella</taxon>
    </lineage>
</organism>
<dbReference type="SUPFAM" id="SSF53756">
    <property type="entry name" value="UDP-Glycosyltransferase/glycogen phosphorylase"/>
    <property type="match status" value="1"/>
</dbReference>
<keyword evidence="4" id="KW-1185">Reference proteome</keyword>
<dbReference type="InterPro" id="IPR001296">
    <property type="entry name" value="Glyco_trans_1"/>
</dbReference>
<name>A0A4V2UTN2_9SPHI</name>
<gene>
    <name evidence="3" type="ORF">EDD80_106173</name>
</gene>
<comment type="caution">
    <text evidence="3">The sequence shown here is derived from an EMBL/GenBank/DDBJ whole genome shotgun (WGS) entry which is preliminary data.</text>
</comment>
<feature type="domain" description="Glycosyltransferase subfamily 4-like N-terminal" evidence="2">
    <location>
        <begin position="11"/>
        <end position="180"/>
    </location>
</feature>